<evidence type="ECO:0000313" key="3">
    <source>
        <dbReference type="EMBL" id="TFW16569.1"/>
    </source>
</evidence>
<sequence>MAWFGHRQGWAALLAGVALAAGSAGAQAQTSRLQVQDFHIDVHALADGAPRPLTAHDMQGFASSTLSAAAGTPDVLSEQRRAPPDIFVLHTELADAGASSSTTLDAIFGDAAMSVSLGDPTGPWQRAYSNIASTALVTVAPHAAVTISGNAVAAWDAAGGATENRLWLELASPDHVYSWTMAFDDPASGTADQPFTLTAENTSDQAVDIYFSMQGQAAVSFAPFPVPEPGQWAMLLAGVGIVAPVVRRARRACR</sequence>
<comment type="caution">
    <text evidence="3">The sequence shown here is derived from an EMBL/GenBank/DDBJ whole genome shotgun (WGS) entry which is preliminary data.</text>
</comment>
<keyword evidence="4" id="KW-1185">Reference proteome</keyword>
<accession>A0A4Y9S8Y8</accession>
<dbReference type="Proteomes" id="UP000298438">
    <property type="component" value="Unassembled WGS sequence"/>
</dbReference>
<dbReference type="InterPro" id="IPR013424">
    <property type="entry name" value="Ice-binding_C"/>
</dbReference>
<dbReference type="AlphaFoldDB" id="A0A4Y9S8Y8"/>
<keyword evidence="1" id="KW-0732">Signal</keyword>
<evidence type="ECO:0000256" key="1">
    <source>
        <dbReference type="SAM" id="SignalP"/>
    </source>
</evidence>
<protein>
    <submittedName>
        <fullName evidence="3">PEP-CTERM sorting domain-containing protein</fullName>
    </submittedName>
</protein>
<proteinExistence type="predicted"/>
<dbReference type="RefSeq" id="WP_135208239.1">
    <property type="nucleotide sequence ID" value="NZ_SPVF01000208.1"/>
</dbReference>
<feature type="chain" id="PRO_5021317028" evidence="1">
    <location>
        <begin position="29"/>
        <end position="254"/>
    </location>
</feature>
<gene>
    <name evidence="3" type="ORF">E4L96_16110</name>
</gene>
<name>A0A4Y9S8Y8_9BURK</name>
<organism evidence="3 4">
    <name type="scientific">Zemynaea arenosa</name>
    <dbReference type="NCBI Taxonomy" id="2561931"/>
    <lineage>
        <taxon>Bacteria</taxon>
        <taxon>Pseudomonadati</taxon>
        <taxon>Pseudomonadota</taxon>
        <taxon>Betaproteobacteria</taxon>
        <taxon>Burkholderiales</taxon>
        <taxon>Oxalobacteraceae</taxon>
        <taxon>Telluria group</taxon>
        <taxon>Zemynaea</taxon>
    </lineage>
</organism>
<dbReference type="Pfam" id="PF07589">
    <property type="entry name" value="PEP-CTERM"/>
    <property type="match status" value="1"/>
</dbReference>
<reference evidence="3 4" key="1">
    <citation type="submission" date="2019-03" db="EMBL/GenBank/DDBJ databases">
        <title>Draft Genome Sequence of Massilia arenosa sp. nov., a Novel Massilia Species Isolated from a Sandy-loam Maize Soil.</title>
        <authorList>
            <person name="Raths R."/>
            <person name="Peta V."/>
            <person name="Bucking H."/>
        </authorList>
    </citation>
    <scope>NUCLEOTIDE SEQUENCE [LARGE SCALE GENOMIC DNA]</scope>
    <source>
        <strain evidence="3 4">MC02</strain>
    </source>
</reference>
<dbReference type="EMBL" id="SPVF01000208">
    <property type="protein sequence ID" value="TFW16569.1"/>
    <property type="molecule type" value="Genomic_DNA"/>
</dbReference>
<feature type="domain" description="Ice-binding protein C-terminal" evidence="2">
    <location>
        <begin position="225"/>
        <end position="251"/>
    </location>
</feature>
<evidence type="ECO:0000259" key="2">
    <source>
        <dbReference type="Pfam" id="PF07589"/>
    </source>
</evidence>
<feature type="signal peptide" evidence="1">
    <location>
        <begin position="1"/>
        <end position="28"/>
    </location>
</feature>
<evidence type="ECO:0000313" key="4">
    <source>
        <dbReference type="Proteomes" id="UP000298438"/>
    </source>
</evidence>